<dbReference type="GO" id="GO:0006355">
    <property type="term" value="P:regulation of DNA-templated transcription"/>
    <property type="evidence" value="ECO:0007669"/>
    <property type="project" value="InterPro"/>
</dbReference>
<feature type="DNA-binding region" description="Homeobox" evidence="8">
    <location>
        <begin position="373"/>
        <end position="435"/>
    </location>
</feature>
<dbReference type="FunFam" id="1.10.10.60:FF:000117">
    <property type="entry name" value="BEL1-like homeodomain protein 9"/>
    <property type="match status" value="1"/>
</dbReference>
<dbReference type="Proteomes" id="UP001152523">
    <property type="component" value="Unassembled WGS sequence"/>
</dbReference>
<dbReference type="AlphaFoldDB" id="A0AAV0E5V5"/>
<accession>A0AAV0E5V5</accession>
<feature type="domain" description="Homeobox" evidence="10">
    <location>
        <begin position="371"/>
        <end position="434"/>
    </location>
</feature>
<dbReference type="GO" id="GO:0003677">
    <property type="term" value="F:DNA binding"/>
    <property type="evidence" value="ECO:0007669"/>
    <property type="project" value="UniProtKB-UniRule"/>
</dbReference>
<keyword evidence="4 8" id="KW-0238">DNA-binding</keyword>
<feature type="compositionally biased region" description="Polar residues" evidence="9">
    <location>
        <begin position="500"/>
        <end position="514"/>
    </location>
</feature>
<keyword evidence="3" id="KW-0805">Transcription regulation</keyword>
<comment type="similarity">
    <text evidence="2">Belongs to the TALE/BELL homeobox family.</text>
</comment>
<dbReference type="InterPro" id="IPR006563">
    <property type="entry name" value="POX_dom"/>
</dbReference>
<dbReference type="Pfam" id="PF07526">
    <property type="entry name" value="POX"/>
    <property type="match status" value="1"/>
</dbReference>
<name>A0AAV0E5V5_9ASTE</name>
<dbReference type="InterPro" id="IPR050224">
    <property type="entry name" value="TALE_homeobox"/>
</dbReference>
<dbReference type="SMART" id="SM00574">
    <property type="entry name" value="POX"/>
    <property type="match status" value="1"/>
</dbReference>
<organism evidence="11 12">
    <name type="scientific">Cuscuta epithymum</name>
    <dbReference type="NCBI Taxonomy" id="186058"/>
    <lineage>
        <taxon>Eukaryota</taxon>
        <taxon>Viridiplantae</taxon>
        <taxon>Streptophyta</taxon>
        <taxon>Embryophyta</taxon>
        <taxon>Tracheophyta</taxon>
        <taxon>Spermatophyta</taxon>
        <taxon>Magnoliopsida</taxon>
        <taxon>eudicotyledons</taxon>
        <taxon>Gunneridae</taxon>
        <taxon>Pentapetalae</taxon>
        <taxon>asterids</taxon>
        <taxon>lamiids</taxon>
        <taxon>Solanales</taxon>
        <taxon>Convolvulaceae</taxon>
        <taxon>Cuscuteae</taxon>
        <taxon>Cuscuta</taxon>
        <taxon>Cuscuta subgen. Cuscuta</taxon>
    </lineage>
</organism>
<feature type="region of interest" description="Disordered" evidence="9">
    <location>
        <begin position="128"/>
        <end position="149"/>
    </location>
</feature>
<dbReference type="InterPro" id="IPR001356">
    <property type="entry name" value="HD"/>
</dbReference>
<comment type="subcellular location">
    <subcellularLocation>
        <location evidence="1 8">Nucleus</location>
    </subcellularLocation>
</comment>
<dbReference type="PANTHER" id="PTHR11850">
    <property type="entry name" value="HOMEOBOX PROTEIN TRANSCRIPTION FACTORS"/>
    <property type="match status" value="1"/>
</dbReference>
<keyword evidence="5 8" id="KW-0371">Homeobox</keyword>
<evidence type="ECO:0000256" key="2">
    <source>
        <dbReference type="ARBA" id="ARBA00006454"/>
    </source>
</evidence>
<dbReference type="SMART" id="SM00389">
    <property type="entry name" value="HOX"/>
    <property type="match status" value="1"/>
</dbReference>
<evidence type="ECO:0000256" key="7">
    <source>
        <dbReference type="ARBA" id="ARBA00023242"/>
    </source>
</evidence>
<dbReference type="InterPro" id="IPR008422">
    <property type="entry name" value="KN_HD"/>
</dbReference>
<evidence type="ECO:0000256" key="6">
    <source>
        <dbReference type="ARBA" id="ARBA00023163"/>
    </source>
</evidence>
<evidence type="ECO:0000256" key="3">
    <source>
        <dbReference type="ARBA" id="ARBA00023015"/>
    </source>
</evidence>
<dbReference type="Gene3D" id="1.10.10.60">
    <property type="entry name" value="Homeodomain-like"/>
    <property type="match status" value="1"/>
</dbReference>
<sequence length="714" mass="77163">MYYQGGSEIQGDGLQTLYLMNPNYIGYSDNALQPPPPQAQPPSAMMFLNSGHALNGGGMPHARVSQSQHFVGVPLQPTGQLHHDPNRNMWTAVEQSQLPSAGGTTDFASQLGFHRSGHQQGLSLSLSPQHHHLHQQQQQQQQQQQTFRSLPVESPVGLLSARPAAESFRDSGASSSSIIMGSKYLKAAQELLHEVVNVEKSGLDESAAAHKERVRMNRESMSTCGGDPATTIGGENRTAAELSPGHRQELQMKKAKLLSMLDEVEQRDRQYNHQMQVMVASFEQAAGLGSAKAYTQLALKTISKQFRSLKLGIAAQIKAAVKSLGEECGGGEQAGGLLLGGASSSTSSRLLRFGGEQRAGALPPHFGMMQPNAWRPQRGLPERAVSVLRAWLFEHFLHPYPKDSDKIMLAKQTGLTRSQVSNWFINARVRLWKPMVEEMYTEEMKGQDQQPLNGKEEINKATKRNQASKDINAAAAGGGPAGKPSTNKSTDQDPHHHHTSPTADIKNSTNSMSSPCGGVQPPQGCSGAFSFMNMENNSSAEIIRNGKKPRNDLQSSPRSSIVSVDMDEMNSPSAAAASRGYNHKFTADRQASAPGNYPDLLAAAANTSGFGGFSMADFGRPFSPENLAAGFHGNNGSVSLTLGLPPSENQHSYLSNPQDMDLGRRLEMGRMGMNNNSNNPQSSSHSNINGSYETIDFENAGKRFAAQLLPDFVA</sequence>
<proteinExistence type="inferred from homology"/>
<dbReference type="EMBL" id="CAMAPF010000245">
    <property type="protein sequence ID" value="CAH9115509.1"/>
    <property type="molecule type" value="Genomic_DNA"/>
</dbReference>
<dbReference type="InterPro" id="IPR009057">
    <property type="entry name" value="Homeodomain-like_sf"/>
</dbReference>
<dbReference type="Pfam" id="PF05920">
    <property type="entry name" value="Homeobox_KN"/>
    <property type="match status" value="1"/>
</dbReference>
<comment type="caution">
    <text evidence="11">The sequence shown here is derived from an EMBL/GenBank/DDBJ whole genome shotgun (WGS) entry which is preliminary data.</text>
</comment>
<evidence type="ECO:0000313" key="12">
    <source>
        <dbReference type="Proteomes" id="UP001152523"/>
    </source>
</evidence>
<evidence type="ECO:0000256" key="5">
    <source>
        <dbReference type="ARBA" id="ARBA00023155"/>
    </source>
</evidence>
<evidence type="ECO:0000313" key="11">
    <source>
        <dbReference type="EMBL" id="CAH9115509.1"/>
    </source>
</evidence>
<evidence type="ECO:0000256" key="4">
    <source>
        <dbReference type="ARBA" id="ARBA00023125"/>
    </source>
</evidence>
<feature type="compositionally biased region" description="Low complexity" evidence="9">
    <location>
        <begin position="135"/>
        <end position="145"/>
    </location>
</feature>
<dbReference type="GO" id="GO:0005634">
    <property type="term" value="C:nucleus"/>
    <property type="evidence" value="ECO:0007669"/>
    <property type="project" value="UniProtKB-SubCell"/>
</dbReference>
<gene>
    <name evidence="11" type="ORF">CEPIT_LOCUS21134</name>
</gene>
<dbReference type="CDD" id="cd00086">
    <property type="entry name" value="homeodomain"/>
    <property type="match status" value="1"/>
</dbReference>
<evidence type="ECO:0000256" key="1">
    <source>
        <dbReference type="ARBA" id="ARBA00004123"/>
    </source>
</evidence>
<evidence type="ECO:0000259" key="10">
    <source>
        <dbReference type="PROSITE" id="PS50071"/>
    </source>
</evidence>
<protein>
    <recommendedName>
        <fullName evidence="10">Homeobox domain-containing protein</fullName>
    </recommendedName>
</protein>
<keyword evidence="7 8" id="KW-0539">Nucleus</keyword>
<reference evidence="11" key="1">
    <citation type="submission" date="2022-07" db="EMBL/GenBank/DDBJ databases">
        <authorList>
            <person name="Macas J."/>
            <person name="Novak P."/>
            <person name="Neumann P."/>
        </authorList>
    </citation>
    <scope>NUCLEOTIDE SEQUENCE</scope>
</reference>
<evidence type="ECO:0000256" key="8">
    <source>
        <dbReference type="PROSITE-ProRule" id="PRU00108"/>
    </source>
</evidence>
<evidence type="ECO:0000256" key="9">
    <source>
        <dbReference type="SAM" id="MobiDB-lite"/>
    </source>
</evidence>
<feature type="region of interest" description="Disordered" evidence="9">
    <location>
        <begin position="473"/>
        <end position="521"/>
    </location>
</feature>
<keyword evidence="12" id="KW-1185">Reference proteome</keyword>
<feature type="region of interest" description="Disordered" evidence="9">
    <location>
        <begin position="213"/>
        <end position="246"/>
    </location>
</feature>
<dbReference type="PROSITE" id="PS50071">
    <property type="entry name" value="HOMEOBOX_2"/>
    <property type="match status" value="1"/>
</dbReference>
<keyword evidence="6" id="KW-0804">Transcription</keyword>
<dbReference type="SUPFAM" id="SSF46689">
    <property type="entry name" value="Homeodomain-like"/>
    <property type="match status" value="1"/>
</dbReference>